<name>Q2HSY5_MEDTR</name>
<organism evidence="1">
    <name type="scientific">Medicago truncatula</name>
    <name type="common">Barrel medic</name>
    <name type="synonym">Medicago tribuloides</name>
    <dbReference type="NCBI Taxonomy" id="3880"/>
    <lineage>
        <taxon>Eukaryota</taxon>
        <taxon>Viridiplantae</taxon>
        <taxon>Streptophyta</taxon>
        <taxon>Embryophyta</taxon>
        <taxon>Tracheophyta</taxon>
        <taxon>Spermatophyta</taxon>
        <taxon>Magnoliopsida</taxon>
        <taxon>eudicotyledons</taxon>
        <taxon>Gunneridae</taxon>
        <taxon>Pentapetalae</taxon>
        <taxon>rosids</taxon>
        <taxon>fabids</taxon>
        <taxon>Fabales</taxon>
        <taxon>Fabaceae</taxon>
        <taxon>Papilionoideae</taxon>
        <taxon>50 kb inversion clade</taxon>
        <taxon>NPAAA clade</taxon>
        <taxon>Hologalegina</taxon>
        <taxon>IRL clade</taxon>
        <taxon>Trifolieae</taxon>
        <taxon>Medicago</taxon>
    </lineage>
</organism>
<reference evidence="1" key="2">
    <citation type="submission" date="2007-03" db="EMBL/GenBank/DDBJ databases">
        <authorList>
            <consortium name="The International Medicago Genome Annotation Group"/>
        </authorList>
    </citation>
    <scope>NUCLEOTIDE SEQUENCE</scope>
</reference>
<accession>Q2HSY5</accession>
<protein>
    <submittedName>
        <fullName evidence="1">Uncharacterized protein</fullName>
    </submittedName>
</protein>
<sequence length="70" mass="7965">MPKSCLTSARHTHGPCASPHDRALLHFPVLAVFVIKHGRVLHQHDRARVAVRVSYYKLLVSTHYCHVMIV</sequence>
<dbReference type="AlphaFoldDB" id="Q2HSY5"/>
<dbReference type="EMBL" id="AC150889">
    <property type="protein sequence ID" value="ABD33038.1"/>
    <property type="molecule type" value="Genomic_DNA"/>
</dbReference>
<proteinExistence type="predicted"/>
<evidence type="ECO:0000313" key="1">
    <source>
        <dbReference type="EMBL" id="ABD33038.1"/>
    </source>
</evidence>
<gene>
    <name evidence="1" type="ORF">MtrDRAFT_AC150889g17v2</name>
</gene>
<reference evidence="1" key="1">
    <citation type="submission" date="2005-04" db="EMBL/GenBank/DDBJ databases">
        <authorList>
            <person name="Town C.D."/>
        </authorList>
    </citation>
    <scope>NUCLEOTIDE SEQUENCE</scope>
</reference>